<dbReference type="GO" id="GO:0000160">
    <property type="term" value="P:phosphorelay signal transduction system"/>
    <property type="evidence" value="ECO:0007669"/>
    <property type="project" value="InterPro"/>
</dbReference>
<name>A0A2M8PD12_9CHLR</name>
<dbReference type="Gene3D" id="3.40.50.2300">
    <property type="match status" value="1"/>
</dbReference>
<keyword evidence="2" id="KW-0597">Phosphoprotein</keyword>
<dbReference type="Pfam" id="PF08281">
    <property type="entry name" value="Sigma70_r4_2"/>
    <property type="match status" value="1"/>
</dbReference>
<protein>
    <recommendedName>
        <fullName evidence="3">Response regulatory domain-containing protein</fullName>
    </recommendedName>
</protein>
<proteinExistence type="predicted"/>
<dbReference type="InterPro" id="IPR001789">
    <property type="entry name" value="Sig_transdc_resp-reg_receiver"/>
</dbReference>
<dbReference type="GO" id="GO:0006352">
    <property type="term" value="P:DNA-templated transcription initiation"/>
    <property type="evidence" value="ECO:0007669"/>
    <property type="project" value="InterPro"/>
</dbReference>
<dbReference type="InterPro" id="IPR011006">
    <property type="entry name" value="CheY-like_superfamily"/>
</dbReference>
<dbReference type="AlphaFoldDB" id="A0A2M8PD12"/>
<feature type="modified residue" description="4-aspartylphosphate" evidence="2">
    <location>
        <position position="52"/>
    </location>
</feature>
<evidence type="ECO:0000256" key="1">
    <source>
        <dbReference type="ARBA" id="ARBA00023125"/>
    </source>
</evidence>
<dbReference type="EMBL" id="PGTM01000155">
    <property type="protein sequence ID" value="PJF35445.1"/>
    <property type="molecule type" value="Genomic_DNA"/>
</dbReference>
<evidence type="ECO:0000313" key="4">
    <source>
        <dbReference type="EMBL" id="PJF35445.1"/>
    </source>
</evidence>
<feature type="non-terminal residue" evidence="4">
    <location>
        <position position="1"/>
    </location>
</feature>
<dbReference type="PROSITE" id="PS50110">
    <property type="entry name" value="RESPONSE_REGULATORY"/>
    <property type="match status" value="1"/>
</dbReference>
<dbReference type="PANTHER" id="PTHR43214">
    <property type="entry name" value="TWO-COMPONENT RESPONSE REGULATOR"/>
    <property type="match status" value="1"/>
</dbReference>
<evidence type="ECO:0000256" key="2">
    <source>
        <dbReference type="PROSITE-ProRule" id="PRU00169"/>
    </source>
</evidence>
<accession>A0A2M8PD12</accession>
<dbReference type="PANTHER" id="PTHR43214:SF43">
    <property type="entry name" value="TWO-COMPONENT RESPONSE REGULATOR"/>
    <property type="match status" value="1"/>
</dbReference>
<dbReference type="Proteomes" id="UP000229681">
    <property type="component" value="Unassembled WGS sequence"/>
</dbReference>
<dbReference type="SUPFAM" id="SSF88659">
    <property type="entry name" value="Sigma3 and sigma4 domains of RNA polymerase sigma factors"/>
    <property type="match status" value="1"/>
</dbReference>
<feature type="domain" description="Response regulatory" evidence="3">
    <location>
        <begin position="1"/>
        <end position="118"/>
    </location>
</feature>
<comment type="caution">
    <text evidence="4">The sequence shown here is derived from an EMBL/GenBank/DDBJ whole genome shotgun (WGS) entry which is preliminary data.</text>
</comment>
<evidence type="ECO:0000313" key="5">
    <source>
        <dbReference type="Proteomes" id="UP000229681"/>
    </source>
</evidence>
<dbReference type="InterPro" id="IPR013324">
    <property type="entry name" value="RNA_pol_sigma_r3/r4-like"/>
</dbReference>
<dbReference type="GO" id="GO:0003677">
    <property type="term" value="F:DNA binding"/>
    <property type="evidence" value="ECO:0007669"/>
    <property type="project" value="UniProtKB-KW"/>
</dbReference>
<organism evidence="4 5">
    <name type="scientific">Candidatus Thermofonsia Clade 1 bacterium</name>
    <dbReference type="NCBI Taxonomy" id="2364210"/>
    <lineage>
        <taxon>Bacteria</taxon>
        <taxon>Bacillati</taxon>
        <taxon>Chloroflexota</taxon>
        <taxon>Candidatus Thermofontia</taxon>
        <taxon>Candidatus Thermofonsia Clade 1</taxon>
    </lineage>
</organism>
<sequence length="238" mass="27442">IDHDFYALRALNSYMAWDRRTRVVGLAESLEQALALLGDLPRVEHPDVILLDSDAYQEAELVRNMRHLQQLVPRLHLICMAHQKETARVALVHSAGGRAYFLRNEVRLLLMNAIIYALQHPFTVTRSIFERLQAEQSPLAKIAVVLPRPREYPELTERIRQALWLYVIEGMPAQLAADEMGVSPHTVRSYIKEGYRILEAHDDSEYPEDMSPIERAFMRFTALDWRDTAQQDAPTPET</sequence>
<evidence type="ECO:0000259" key="3">
    <source>
        <dbReference type="PROSITE" id="PS50110"/>
    </source>
</evidence>
<gene>
    <name evidence="4" type="ORF">CUN49_10555</name>
</gene>
<dbReference type="GO" id="GO:0016987">
    <property type="term" value="F:sigma factor activity"/>
    <property type="evidence" value="ECO:0007669"/>
    <property type="project" value="InterPro"/>
</dbReference>
<dbReference type="InterPro" id="IPR013249">
    <property type="entry name" value="RNA_pol_sigma70_r4_t2"/>
</dbReference>
<keyword evidence="1" id="KW-0238">DNA-binding</keyword>
<dbReference type="SUPFAM" id="SSF52172">
    <property type="entry name" value="CheY-like"/>
    <property type="match status" value="1"/>
</dbReference>
<dbReference type="InterPro" id="IPR039420">
    <property type="entry name" value="WalR-like"/>
</dbReference>
<reference evidence="4 5" key="1">
    <citation type="submission" date="2017-11" db="EMBL/GenBank/DDBJ databases">
        <title>Evolution of Phototrophy in the Chloroflexi Phylum Driven by Horizontal Gene Transfer.</title>
        <authorList>
            <person name="Ward L.M."/>
            <person name="Hemp J."/>
            <person name="Shih P.M."/>
            <person name="Mcglynn S.E."/>
            <person name="Fischer W."/>
        </authorList>
    </citation>
    <scope>NUCLEOTIDE SEQUENCE [LARGE SCALE GENOMIC DNA]</scope>
    <source>
        <strain evidence="4">JP3_13</strain>
    </source>
</reference>